<keyword evidence="5" id="KW-0786">Thiamine pyrophosphate</keyword>
<evidence type="ECO:0000256" key="3">
    <source>
        <dbReference type="ARBA" id="ARBA00022679"/>
    </source>
</evidence>
<protein>
    <recommendedName>
        <fullName evidence="7">Transketolase signature 1 domain-containing protein</fullName>
    </recommendedName>
</protein>
<dbReference type="AlphaFoldDB" id="X0S6D5"/>
<dbReference type="PANTHER" id="PTHR43322">
    <property type="entry name" value="1-D-DEOXYXYLULOSE 5-PHOSPHATE SYNTHASE-RELATED"/>
    <property type="match status" value="1"/>
</dbReference>
<dbReference type="GO" id="GO:0008661">
    <property type="term" value="F:1-deoxy-D-xylulose-5-phosphate synthase activity"/>
    <property type="evidence" value="ECO:0007669"/>
    <property type="project" value="InterPro"/>
</dbReference>
<evidence type="ECO:0000313" key="6">
    <source>
        <dbReference type="EMBL" id="GAF76564.1"/>
    </source>
</evidence>
<reference evidence="6" key="1">
    <citation type="journal article" date="2014" name="Front. Microbiol.">
        <title>High frequency of phylogenetically diverse reductive dehalogenase-homologous genes in deep subseafloor sedimentary metagenomes.</title>
        <authorList>
            <person name="Kawai M."/>
            <person name="Futagami T."/>
            <person name="Toyoda A."/>
            <person name="Takaki Y."/>
            <person name="Nishi S."/>
            <person name="Hori S."/>
            <person name="Arai W."/>
            <person name="Tsubouchi T."/>
            <person name="Morono Y."/>
            <person name="Uchiyama I."/>
            <person name="Ito T."/>
            <person name="Fujiyama A."/>
            <person name="Inagaki F."/>
            <person name="Takami H."/>
        </authorList>
    </citation>
    <scope>NUCLEOTIDE SEQUENCE</scope>
    <source>
        <strain evidence="6">Expedition CK06-06</strain>
    </source>
</reference>
<evidence type="ECO:0008006" key="7">
    <source>
        <dbReference type="Google" id="ProtNLM"/>
    </source>
</evidence>
<proteinExistence type="predicted"/>
<comment type="subunit">
    <text evidence="2">Homodimer.</text>
</comment>
<accession>X0S6D5</accession>
<dbReference type="GO" id="GO:0005829">
    <property type="term" value="C:cytosol"/>
    <property type="evidence" value="ECO:0007669"/>
    <property type="project" value="TreeGrafter"/>
</dbReference>
<gene>
    <name evidence="6" type="ORF">S01H1_15825</name>
</gene>
<evidence type="ECO:0000256" key="2">
    <source>
        <dbReference type="ARBA" id="ARBA00011738"/>
    </source>
</evidence>
<dbReference type="GO" id="GO:0019288">
    <property type="term" value="P:isopentenyl diphosphate biosynthetic process, methylerythritol 4-phosphate pathway"/>
    <property type="evidence" value="ECO:0007669"/>
    <property type="project" value="TreeGrafter"/>
</dbReference>
<dbReference type="GO" id="GO:0016114">
    <property type="term" value="P:terpenoid biosynthetic process"/>
    <property type="evidence" value="ECO:0007669"/>
    <property type="project" value="InterPro"/>
</dbReference>
<dbReference type="InterPro" id="IPR029061">
    <property type="entry name" value="THDP-binding"/>
</dbReference>
<evidence type="ECO:0000256" key="5">
    <source>
        <dbReference type="ARBA" id="ARBA00023052"/>
    </source>
</evidence>
<name>X0S6D5_9ZZZZ</name>
<comment type="cofactor">
    <cofactor evidence="1">
        <name>Mg(2+)</name>
        <dbReference type="ChEBI" id="CHEBI:18420"/>
    </cofactor>
</comment>
<dbReference type="InterPro" id="IPR005477">
    <property type="entry name" value="Dxylulose-5-P_synthase"/>
</dbReference>
<dbReference type="Gene3D" id="3.40.50.970">
    <property type="match status" value="1"/>
</dbReference>
<dbReference type="Pfam" id="PF13292">
    <property type="entry name" value="DXP_synthase_N"/>
    <property type="match status" value="1"/>
</dbReference>
<organism evidence="6">
    <name type="scientific">marine sediment metagenome</name>
    <dbReference type="NCBI Taxonomy" id="412755"/>
    <lineage>
        <taxon>unclassified sequences</taxon>
        <taxon>metagenomes</taxon>
        <taxon>ecological metagenomes</taxon>
    </lineage>
</organism>
<dbReference type="EMBL" id="BARS01008286">
    <property type="protein sequence ID" value="GAF76564.1"/>
    <property type="molecule type" value="Genomic_DNA"/>
</dbReference>
<keyword evidence="4" id="KW-0460">Magnesium</keyword>
<keyword evidence="3" id="KW-0808">Transferase</keyword>
<dbReference type="PANTHER" id="PTHR43322:SF5">
    <property type="entry name" value="1-DEOXY-D-XYLULOSE-5-PHOSPHATE SYNTHASE, CHLOROPLASTIC"/>
    <property type="match status" value="1"/>
</dbReference>
<evidence type="ECO:0000256" key="1">
    <source>
        <dbReference type="ARBA" id="ARBA00001946"/>
    </source>
</evidence>
<feature type="non-terminal residue" evidence="6">
    <location>
        <position position="90"/>
    </location>
</feature>
<comment type="caution">
    <text evidence="6">The sequence shown here is derived from an EMBL/GenBank/DDBJ whole genome shotgun (WGS) entry which is preliminary data.</text>
</comment>
<evidence type="ECO:0000256" key="4">
    <source>
        <dbReference type="ARBA" id="ARBA00022842"/>
    </source>
</evidence>
<sequence length="90" mass="9948">MQKSDKKGKLLNGVNSPADIKKLSVPKLKSLAEEIRQFILGSVSKTGGHLASNLGVVELTLALHYVFDFKEDKLLWDVGHQCYTHKIITG</sequence>
<dbReference type="SUPFAM" id="SSF52518">
    <property type="entry name" value="Thiamin diphosphate-binding fold (THDP-binding)"/>
    <property type="match status" value="1"/>
</dbReference>